<evidence type="ECO:0000313" key="3">
    <source>
        <dbReference type="Proteomes" id="UP000495940"/>
    </source>
</evidence>
<sequence length="76" mass="7965">MGDGRAVLECVGRGDGARCPDGAILTVDAGIPEYRCDDCRHHYDLDATEPGRRMVEDDGPTRPLGEPGEAGHGSAA</sequence>
<evidence type="ECO:0000256" key="1">
    <source>
        <dbReference type="SAM" id="MobiDB-lite"/>
    </source>
</evidence>
<proteinExistence type="predicted"/>
<accession>A0A6G5R6V6</accession>
<dbReference type="Proteomes" id="UP000495940">
    <property type="component" value="Chromosome"/>
</dbReference>
<feature type="region of interest" description="Disordered" evidence="1">
    <location>
        <begin position="50"/>
        <end position="76"/>
    </location>
</feature>
<gene>
    <name evidence="2" type="ORF">CEB94_01940</name>
</gene>
<reference evidence="2 3" key="1">
    <citation type="submission" date="2017-06" db="EMBL/GenBank/DDBJ databases">
        <title>Complete Genome Sequence of Streptomyces hawaiiensis NRRL 15010 and insights into acyldepsipeptides biosynthesis.</title>
        <authorList>
            <person name="Mariita R.M."/>
            <person name="Sello J.K."/>
        </authorList>
    </citation>
    <scope>NUCLEOTIDE SEQUENCE [LARGE SCALE GENOMIC DNA]</scope>
    <source>
        <strain evidence="2 3">ATCC 12236</strain>
    </source>
</reference>
<dbReference type="EMBL" id="CP021978">
    <property type="protein sequence ID" value="QCD53775.1"/>
    <property type="molecule type" value="Genomic_DNA"/>
</dbReference>
<feature type="compositionally biased region" description="Basic and acidic residues" evidence="1">
    <location>
        <begin position="50"/>
        <end position="60"/>
    </location>
</feature>
<name>A0A6G5R6V6_9ACTN</name>
<dbReference type="KEGG" id="shaw:CEB94_01940"/>
<dbReference type="AlphaFoldDB" id="A0A6G5R6V6"/>
<keyword evidence="3" id="KW-1185">Reference proteome</keyword>
<evidence type="ECO:0000313" key="2">
    <source>
        <dbReference type="EMBL" id="QCD53775.1"/>
    </source>
</evidence>
<protein>
    <submittedName>
        <fullName evidence="2">Uncharacterized protein</fullName>
    </submittedName>
</protein>
<organism evidence="2 3">
    <name type="scientific">Streptomyces hawaiiensis</name>
    <dbReference type="NCBI Taxonomy" id="67305"/>
    <lineage>
        <taxon>Bacteria</taxon>
        <taxon>Bacillati</taxon>
        <taxon>Actinomycetota</taxon>
        <taxon>Actinomycetes</taxon>
        <taxon>Kitasatosporales</taxon>
        <taxon>Streptomycetaceae</taxon>
        <taxon>Streptomyces</taxon>
    </lineage>
</organism>